<reference evidence="2 3" key="1">
    <citation type="submission" date="2012-09" db="EMBL/GenBank/DDBJ databases">
        <title>Genome Sequence of Bacillus sp. DW5-4.</title>
        <authorList>
            <person name="Lai Q."/>
            <person name="Liu Y."/>
            <person name="Shao Z."/>
        </authorList>
    </citation>
    <scope>NUCLEOTIDE SEQUENCE [LARGE SCALE GENOMIC DNA]</scope>
    <source>
        <strain evidence="2 3">DW5-4</strain>
    </source>
</reference>
<dbReference type="EMBL" id="JOTP01000018">
    <property type="protein sequence ID" value="KEP25669.1"/>
    <property type="molecule type" value="Genomic_DNA"/>
</dbReference>
<name>A0A081L8U3_9BACI</name>
<protein>
    <submittedName>
        <fullName evidence="2">Uncharacterized protein</fullName>
    </submittedName>
</protein>
<comment type="caution">
    <text evidence="2">The sequence shown here is derived from an EMBL/GenBank/DDBJ whole genome shotgun (WGS) entry which is preliminary data.</text>
</comment>
<sequence length="70" mass="8348">MKKRFQILNWQITVMITTLLIVLVTLYMSKRYFYSKEIKLLTESCQQADGKIILETNSLSMDYSFECKQK</sequence>
<organism evidence="2 3">
    <name type="scientific">Bacillus zhangzhouensis</name>
    <dbReference type="NCBI Taxonomy" id="1178540"/>
    <lineage>
        <taxon>Bacteria</taxon>
        <taxon>Bacillati</taxon>
        <taxon>Bacillota</taxon>
        <taxon>Bacilli</taxon>
        <taxon>Bacillales</taxon>
        <taxon>Bacillaceae</taxon>
        <taxon>Bacillus</taxon>
    </lineage>
</organism>
<keyword evidence="1" id="KW-0472">Membrane</keyword>
<evidence type="ECO:0000313" key="2">
    <source>
        <dbReference type="EMBL" id="KEP25669.1"/>
    </source>
</evidence>
<keyword evidence="3" id="KW-1185">Reference proteome</keyword>
<dbReference type="eggNOG" id="ENOG503217J">
    <property type="taxonomic scope" value="Bacteria"/>
</dbReference>
<gene>
    <name evidence="2" type="ORF">BA70_06195</name>
</gene>
<evidence type="ECO:0000313" key="3">
    <source>
        <dbReference type="Proteomes" id="UP000028091"/>
    </source>
</evidence>
<keyword evidence="1" id="KW-1133">Transmembrane helix</keyword>
<proteinExistence type="predicted"/>
<dbReference type="AlphaFoldDB" id="A0A081L8U3"/>
<feature type="transmembrane region" description="Helical" evidence="1">
    <location>
        <begin position="7"/>
        <end position="28"/>
    </location>
</feature>
<keyword evidence="1" id="KW-0812">Transmembrane</keyword>
<evidence type="ECO:0000256" key="1">
    <source>
        <dbReference type="SAM" id="Phobius"/>
    </source>
</evidence>
<accession>A0A081L8U3</accession>
<dbReference type="Proteomes" id="UP000028091">
    <property type="component" value="Unassembled WGS sequence"/>
</dbReference>